<dbReference type="Gene3D" id="2.50.20.20">
    <property type="match status" value="1"/>
</dbReference>
<reference evidence="6 7" key="1">
    <citation type="submission" date="2019-06" db="EMBL/GenBank/DDBJ databases">
        <title>Sequencing the genomes of 1000 actinobacteria strains.</title>
        <authorList>
            <person name="Klenk H.-P."/>
        </authorList>
    </citation>
    <scope>NUCLEOTIDE SEQUENCE [LARGE SCALE GENOMIC DNA]</scope>
    <source>
        <strain evidence="6 7">DSM 24617</strain>
    </source>
</reference>
<dbReference type="PROSITE" id="PS51257">
    <property type="entry name" value="PROKAR_LIPOPROTEIN"/>
    <property type="match status" value="1"/>
</dbReference>
<protein>
    <submittedName>
        <fullName evidence="6">Lipoprotein LprG</fullName>
    </submittedName>
</protein>
<comment type="subcellular location">
    <subcellularLocation>
        <location evidence="1">Cell envelope</location>
    </subcellularLocation>
</comment>
<dbReference type="Pfam" id="PF07161">
    <property type="entry name" value="LppX_LprAFG"/>
    <property type="match status" value="1"/>
</dbReference>
<evidence type="ECO:0000313" key="7">
    <source>
        <dbReference type="Proteomes" id="UP000318336"/>
    </source>
</evidence>
<accession>A0A542XFB2</accession>
<feature type="region of interest" description="Disordered" evidence="4">
    <location>
        <begin position="27"/>
        <end position="55"/>
    </location>
</feature>
<comment type="caution">
    <text evidence="6">The sequence shown here is derived from an EMBL/GenBank/DDBJ whole genome shotgun (WGS) entry which is preliminary data.</text>
</comment>
<dbReference type="AlphaFoldDB" id="A0A542XFB2"/>
<dbReference type="SUPFAM" id="SSF89392">
    <property type="entry name" value="Prokaryotic lipoproteins and lipoprotein localization factors"/>
    <property type="match status" value="1"/>
</dbReference>
<sequence length="243" mass="25559">MPMRHSRRAVAGAAALLCLSSITACSSGADSRGGGGDKSESSSATPMSRLAAAKSVVDKTSGMRIALTSEGIPQNASGLLRGQGNGSNKPNFSGTFAAKVGSVEANVPIRAIGDDVWAKLPIWPDMRKIDPKTYGAPNPATLFTPDKGLSSLMPKTRKAAFGKERRDGSEVVTPITGQLLGADVTSVLTIGDPSRVYQVEYLLTDKNELRVAKITGAFYNDATSSYILRLDQYGKKVDVQPPA</sequence>
<keyword evidence="5" id="KW-0732">Signal</keyword>
<dbReference type="InterPro" id="IPR009830">
    <property type="entry name" value="LppX/LprAFG"/>
</dbReference>
<keyword evidence="3" id="KW-1003">Cell membrane</keyword>
<dbReference type="OrthoDB" id="5143207at2"/>
<comment type="similarity">
    <text evidence="2">Belongs to the LppX/LprAFG lipoprotein family.</text>
</comment>
<keyword evidence="7" id="KW-1185">Reference proteome</keyword>
<organism evidence="6 7">
    <name type="scientific">Barrientosiimonas humi</name>
    <dbReference type="NCBI Taxonomy" id="999931"/>
    <lineage>
        <taxon>Bacteria</taxon>
        <taxon>Bacillati</taxon>
        <taxon>Actinomycetota</taxon>
        <taxon>Actinomycetes</taxon>
        <taxon>Micrococcales</taxon>
        <taxon>Dermacoccaceae</taxon>
        <taxon>Barrientosiimonas</taxon>
    </lineage>
</organism>
<evidence type="ECO:0000256" key="4">
    <source>
        <dbReference type="SAM" id="MobiDB-lite"/>
    </source>
</evidence>
<dbReference type="InterPro" id="IPR029046">
    <property type="entry name" value="LolA/LolB/LppX"/>
</dbReference>
<proteinExistence type="inferred from homology"/>
<evidence type="ECO:0000256" key="1">
    <source>
        <dbReference type="ARBA" id="ARBA00004196"/>
    </source>
</evidence>
<gene>
    <name evidence="6" type="ORF">FB554_2693</name>
</gene>
<evidence type="ECO:0000313" key="6">
    <source>
        <dbReference type="EMBL" id="TQL34517.1"/>
    </source>
</evidence>
<name>A0A542XFB2_9MICO</name>
<keyword evidence="3" id="KW-0472">Membrane</keyword>
<evidence type="ECO:0000256" key="2">
    <source>
        <dbReference type="ARBA" id="ARBA00009194"/>
    </source>
</evidence>
<feature type="chain" id="PRO_5038383592" evidence="5">
    <location>
        <begin position="25"/>
        <end position="243"/>
    </location>
</feature>
<dbReference type="EMBL" id="VFOK01000001">
    <property type="protein sequence ID" value="TQL34517.1"/>
    <property type="molecule type" value="Genomic_DNA"/>
</dbReference>
<dbReference type="GO" id="GO:0030313">
    <property type="term" value="C:cell envelope"/>
    <property type="evidence" value="ECO:0007669"/>
    <property type="project" value="UniProtKB-SubCell"/>
</dbReference>
<evidence type="ECO:0000256" key="5">
    <source>
        <dbReference type="SAM" id="SignalP"/>
    </source>
</evidence>
<evidence type="ECO:0000256" key="3">
    <source>
        <dbReference type="ARBA" id="ARBA00022475"/>
    </source>
</evidence>
<dbReference type="Proteomes" id="UP000318336">
    <property type="component" value="Unassembled WGS sequence"/>
</dbReference>
<dbReference type="RefSeq" id="WP_142006839.1">
    <property type="nucleotide sequence ID" value="NZ_CAJTBP010000001.1"/>
</dbReference>
<keyword evidence="6" id="KW-0449">Lipoprotein</keyword>
<feature type="signal peptide" evidence="5">
    <location>
        <begin position="1"/>
        <end position="24"/>
    </location>
</feature>